<dbReference type="AlphaFoldDB" id="A0A1P8WP69"/>
<dbReference type="STRING" id="1891926.Fuma_05516"/>
<dbReference type="Proteomes" id="UP000187735">
    <property type="component" value="Chromosome"/>
</dbReference>
<feature type="region of interest" description="Disordered" evidence="1">
    <location>
        <begin position="1"/>
        <end position="40"/>
    </location>
</feature>
<accession>A0A1P8WP69</accession>
<evidence type="ECO:0000313" key="3">
    <source>
        <dbReference type="EMBL" id="APZ95853.1"/>
    </source>
</evidence>
<dbReference type="EMBL" id="CP017641">
    <property type="protein sequence ID" value="APZ95853.1"/>
    <property type="molecule type" value="Genomic_DNA"/>
</dbReference>
<keyword evidence="2" id="KW-0812">Transmembrane</keyword>
<name>A0A1P8WP69_9PLAN</name>
<gene>
    <name evidence="3" type="ORF">Fuma_05516</name>
</gene>
<keyword evidence="2" id="KW-1133">Transmembrane helix</keyword>
<feature type="transmembrane region" description="Helical" evidence="2">
    <location>
        <begin position="49"/>
        <end position="67"/>
    </location>
</feature>
<dbReference type="RefSeq" id="WP_077026958.1">
    <property type="nucleotide sequence ID" value="NZ_CP017641.1"/>
</dbReference>
<protein>
    <submittedName>
        <fullName evidence="3">Uncharacterized protein</fullName>
    </submittedName>
</protein>
<dbReference type="KEGG" id="fmr:Fuma_05516"/>
<keyword evidence="4" id="KW-1185">Reference proteome</keyword>
<evidence type="ECO:0000313" key="4">
    <source>
        <dbReference type="Proteomes" id="UP000187735"/>
    </source>
</evidence>
<evidence type="ECO:0000256" key="1">
    <source>
        <dbReference type="SAM" id="MobiDB-lite"/>
    </source>
</evidence>
<evidence type="ECO:0000256" key="2">
    <source>
        <dbReference type="SAM" id="Phobius"/>
    </source>
</evidence>
<reference evidence="3 4" key="1">
    <citation type="journal article" date="2016" name="Front. Microbiol.">
        <title>Fuerstia marisgermanicae gen. nov., sp. nov., an Unusual Member of the Phylum Planctomycetes from the German Wadden Sea.</title>
        <authorList>
            <person name="Kohn T."/>
            <person name="Heuer A."/>
            <person name="Jogler M."/>
            <person name="Vollmers J."/>
            <person name="Boedeker C."/>
            <person name="Bunk B."/>
            <person name="Rast P."/>
            <person name="Borchert D."/>
            <person name="Glockner I."/>
            <person name="Freese H.M."/>
            <person name="Klenk H.P."/>
            <person name="Overmann J."/>
            <person name="Kaster A.K."/>
            <person name="Rohde M."/>
            <person name="Wiegand S."/>
            <person name="Jogler C."/>
        </authorList>
    </citation>
    <scope>NUCLEOTIDE SEQUENCE [LARGE SCALE GENOMIC DNA]</scope>
    <source>
        <strain evidence="3 4">NH11</strain>
    </source>
</reference>
<feature type="compositionally biased region" description="Low complexity" evidence="1">
    <location>
        <begin position="25"/>
        <end position="40"/>
    </location>
</feature>
<keyword evidence="2" id="KW-0472">Membrane</keyword>
<organism evidence="3 4">
    <name type="scientific">Fuerstiella marisgermanici</name>
    <dbReference type="NCBI Taxonomy" id="1891926"/>
    <lineage>
        <taxon>Bacteria</taxon>
        <taxon>Pseudomonadati</taxon>
        <taxon>Planctomycetota</taxon>
        <taxon>Planctomycetia</taxon>
        <taxon>Planctomycetales</taxon>
        <taxon>Planctomycetaceae</taxon>
        <taxon>Fuerstiella</taxon>
    </lineage>
</organism>
<sequence length="69" mass="7877">MKPKSRHRPAPIAVEDPMQSRGVYRSSPPQSRPQNQPARSSRLGIGEQLFFLFGATLVLFLALWFYFQA</sequence>
<proteinExistence type="predicted"/>